<keyword evidence="3" id="KW-0804">Transcription</keyword>
<dbReference type="InterPro" id="IPR003313">
    <property type="entry name" value="AraC-bd"/>
</dbReference>
<accession>A0ABV9FKL7</accession>
<dbReference type="EMBL" id="JBHSEP010000028">
    <property type="protein sequence ID" value="MFC4601598.1"/>
    <property type="molecule type" value="Genomic_DNA"/>
</dbReference>
<evidence type="ECO:0000259" key="4">
    <source>
        <dbReference type="PROSITE" id="PS01124"/>
    </source>
</evidence>
<dbReference type="InterPro" id="IPR037923">
    <property type="entry name" value="HTH-like"/>
</dbReference>
<dbReference type="Proteomes" id="UP001596028">
    <property type="component" value="Unassembled WGS sequence"/>
</dbReference>
<keyword evidence="6" id="KW-1185">Reference proteome</keyword>
<keyword evidence="1" id="KW-0805">Transcription regulation</keyword>
<dbReference type="InterPro" id="IPR014710">
    <property type="entry name" value="RmlC-like_jellyroll"/>
</dbReference>
<gene>
    <name evidence="5" type="ORF">ACFO3S_25400</name>
</gene>
<evidence type="ECO:0000313" key="5">
    <source>
        <dbReference type="EMBL" id="MFC4601598.1"/>
    </source>
</evidence>
<reference evidence="6" key="1">
    <citation type="journal article" date="2019" name="Int. J. Syst. Evol. Microbiol.">
        <title>The Global Catalogue of Microorganisms (GCM) 10K type strain sequencing project: providing services to taxonomists for standard genome sequencing and annotation.</title>
        <authorList>
            <consortium name="The Broad Institute Genomics Platform"/>
            <consortium name="The Broad Institute Genome Sequencing Center for Infectious Disease"/>
            <person name="Wu L."/>
            <person name="Ma J."/>
        </authorList>
    </citation>
    <scope>NUCLEOTIDE SEQUENCE [LARGE SCALE GENOMIC DNA]</scope>
    <source>
        <strain evidence="6">CCUG 49571</strain>
    </source>
</reference>
<evidence type="ECO:0000256" key="1">
    <source>
        <dbReference type="ARBA" id="ARBA00023015"/>
    </source>
</evidence>
<evidence type="ECO:0000256" key="3">
    <source>
        <dbReference type="ARBA" id="ARBA00023163"/>
    </source>
</evidence>
<evidence type="ECO:0000313" key="6">
    <source>
        <dbReference type="Proteomes" id="UP001596028"/>
    </source>
</evidence>
<dbReference type="Pfam" id="PF02311">
    <property type="entry name" value="AraC_binding"/>
    <property type="match status" value="1"/>
</dbReference>
<name>A0ABV9FKL7_9BACL</name>
<dbReference type="PROSITE" id="PS00041">
    <property type="entry name" value="HTH_ARAC_FAMILY_1"/>
    <property type="match status" value="1"/>
</dbReference>
<dbReference type="Pfam" id="PF12833">
    <property type="entry name" value="HTH_18"/>
    <property type="match status" value="1"/>
</dbReference>
<dbReference type="InterPro" id="IPR018060">
    <property type="entry name" value="HTH_AraC"/>
</dbReference>
<dbReference type="SUPFAM" id="SSF46689">
    <property type="entry name" value="Homeodomain-like"/>
    <property type="match status" value="1"/>
</dbReference>
<dbReference type="Gene3D" id="2.60.120.10">
    <property type="entry name" value="Jelly Rolls"/>
    <property type="match status" value="1"/>
</dbReference>
<dbReference type="PANTHER" id="PTHR43280">
    <property type="entry name" value="ARAC-FAMILY TRANSCRIPTIONAL REGULATOR"/>
    <property type="match status" value="1"/>
</dbReference>
<dbReference type="InterPro" id="IPR009057">
    <property type="entry name" value="Homeodomain-like_sf"/>
</dbReference>
<dbReference type="RefSeq" id="WP_378101849.1">
    <property type="nucleotide sequence ID" value="NZ_JBHSEP010000028.1"/>
</dbReference>
<dbReference type="Gene3D" id="1.10.10.60">
    <property type="entry name" value="Homeodomain-like"/>
    <property type="match status" value="1"/>
</dbReference>
<comment type="caution">
    <text evidence="5">The sequence shown here is derived from an EMBL/GenBank/DDBJ whole genome shotgun (WGS) entry which is preliminary data.</text>
</comment>
<evidence type="ECO:0000256" key="2">
    <source>
        <dbReference type="ARBA" id="ARBA00023125"/>
    </source>
</evidence>
<dbReference type="PROSITE" id="PS01124">
    <property type="entry name" value="HTH_ARAC_FAMILY_2"/>
    <property type="match status" value="1"/>
</dbReference>
<dbReference type="InterPro" id="IPR018062">
    <property type="entry name" value="HTH_AraC-typ_CS"/>
</dbReference>
<dbReference type="SMART" id="SM00342">
    <property type="entry name" value="HTH_ARAC"/>
    <property type="match status" value="1"/>
</dbReference>
<sequence>MSDNERQFNPIVHFANRLACRPGETFGPRVIDDYQWLYVEKGKGEITINGRVYPVDSGCLLGYGPEVPHRISADADDPFVLFGLHFAPDEPEYVDRPHHPSVRNLELTPDIVQRFSAPDDVPNALIPPCSLVGSWALPFFEELVREFNRQDEYAPLALRAAMLRLYVRLRRTTVAPLPHNAIVEQIRSALEARAEEDYRMEWLEEITGYSHDYASKTYKGIVGRSPHADHQRMRLQAAQRYLETTGLTVTEIADKLRFGSIHYFCKWFRRQSGLSPSAYRSRKRMI</sequence>
<keyword evidence="2" id="KW-0238">DNA-binding</keyword>
<organism evidence="5 6">
    <name type="scientific">Cohnella hongkongensis</name>
    <dbReference type="NCBI Taxonomy" id="178337"/>
    <lineage>
        <taxon>Bacteria</taxon>
        <taxon>Bacillati</taxon>
        <taxon>Bacillota</taxon>
        <taxon>Bacilli</taxon>
        <taxon>Bacillales</taxon>
        <taxon>Paenibacillaceae</taxon>
        <taxon>Cohnella</taxon>
    </lineage>
</organism>
<proteinExistence type="predicted"/>
<dbReference type="SUPFAM" id="SSF51215">
    <property type="entry name" value="Regulatory protein AraC"/>
    <property type="match status" value="1"/>
</dbReference>
<protein>
    <submittedName>
        <fullName evidence="5">AraC family transcriptional regulator</fullName>
    </submittedName>
</protein>
<dbReference type="PANTHER" id="PTHR43280:SF2">
    <property type="entry name" value="HTH-TYPE TRANSCRIPTIONAL REGULATOR EXSA"/>
    <property type="match status" value="1"/>
</dbReference>
<feature type="domain" description="HTH araC/xylS-type" evidence="4">
    <location>
        <begin position="184"/>
        <end position="282"/>
    </location>
</feature>